<dbReference type="EMBL" id="JASUXU010000010">
    <property type="protein sequence ID" value="KAK0324264.1"/>
    <property type="molecule type" value="Genomic_DNA"/>
</dbReference>
<sequence length="292" mass="31005">MTESHFPLRPPPPITTPLPTPTSITVLFPPAEGPSPNPSSPPPPSSIAARNPPGDLADLAEPQAFETLSQALTANLERLATWYEGSGMPYSGRKAGIPRRGERRVGELVEELTELQRTGNEVEEDREVDWMGVAEELADYSPGVAVDGAEREMAEVQAVGQETEKTDMHGPTPPPSENSEQPGPVKDVAIPTPIVSLPDSHWATLAARDIATVSRLVVAANMLRLTLPDVADAVEAFGLRVCGQRAWGDRVRYYEGYQLGGSVEFAKALLGEVGGMLGGGDGDELGGIIGLL</sequence>
<evidence type="ECO:0000313" key="3">
    <source>
        <dbReference type="Proteomes" id="UP001168146"/>
    </source>
</evidence>
<feature type="compositionally biased region" description="Pro residues" evidence="1">
    <location>
        <begin position="31"/>
        <end position="45"/>
    </location>
</feature>
<name>A0AAN6FVV8_9PEZI</name>
<dbReference type="Proteomes" id="UP001168146">
    <property type="component" value="Unassembled WGS sequence"/>
</dbReference>
<evidence type="ECO:0000256" key="1">
    <source>
        <dbReference type="SAM" id="MobiDB-lite"/>
    </source>
</evidence>
<feature type="region of interest" description="Disordered" evidence="1">
    <location>
        <begin position="159"/>
        <end position="186"/>
    </location>
</feature>
<comment type="caution">
    <text evidence="2">The sequence shown here is derived from an EMBL/GenBank/DDBJ whole genome shotgun (WGS) entry which is preliminary data.</text>
</comment>
<feature type="region of interest" description="Disordered" evidence="1">
    <location>
        <begin position="1"/>
        <end position="58"/>
    </location>
</feature>
<dbReference type="AlphaFoldDB" id="A0AAN6FVV8"/>
<protein>
    <submittedName>
        <fullName evidence="2">Uncharacterized protein</fullName>
    </submittedName>
</protein>
<gene>
    <name evidence="2" type="ORF">LTR82_004702</name>
</gene>
<proteinExistence type="predicted"/>
<feature type="compositionally biased region" description="Pro residues" evidence="1">
    <location>
        <begin position="8"/>
        <end position="20"/>
    </location>
</feature>
<accession>A0AAN6FVV8</accession>
<reference evidence="2" key="1">
    <citation type="submission" date="2021-12" db="EMBL/GenBank/DDBJ databases">
        <title>Black yeast isolated from Biological Soil Crust.</title>
        <authorList>
            <person name="Kurbessoian T."/>
        </authorList>
    </citation>
    <scope>NUCLEOTIDE SEQUENCE</scope>
    <source>
        <strain evidence="2">CCFEE 5208</strain>
    </source>
</reference>
<evidence type="ECO:0000313" key="2">
    <source>
        <dbReference type="EMBL" id="KAK0324264.1"/>
    </source>
</evidence>
<organism evidence="2 3">
    <name type="scientific">Friedmanniomyces endolithicus</name>
    <dbReference type="NCBI Taxonomy" id="329885"/>
    <lineage>
        <taxon>Eukaryota</taxon>
        <taxon>Fungi</taxon>
        <taxon>Dikarya</taxon>
        <taxon>Ascomycota</taxon>
        <taxon>Pezizomycotina</taxon>
        <taxon>Dothideomycetes</taxon>
        <taxon>Dothideomycetidae</taxon>
        <taxon>Mycosphaerellales</taxon>
        <taxon>Teratosphaeriaceae</taxon>
        <taxon>Friedmanniomyces</taxon>
    </lineage>
</organism>